<evidence type="ECO:0000256" key="4">
    <source>
        <dbReference type="ARBA" id="ARBA00022670"/>
    </source>
</evidence>
<keyword evidence="6 12" id="KW-0064">Aspartyl protease</keyword>
<dbReference type="PRINTS" id="PR00792">
    <property type="entry name" value="PEPSIN"/>
</dbReference>
<dbReference type="AlphaFoldDB" id="A0A433DL39"/>
<keyword evidence="7 12" id="KW-0378">Hydrolase</keyword>
<organism evidence="15 16">
    <name type="scientific">Jimgerdemannia flammicorona</name>
    <dbReference type="NCBI Taxonomy" id="994334"/>
    <lineage>
        <taxon>Eukaryota</taxon>
        <taxon>Fungi</taxon>
        <taxon>Fungi incertae sedis</taxon>
        <taxon>Mucoromycota</taxon>
        <taxon>Mucoromycotina</taxon>
        <taxon>Endogonomycetes</taxon>
        <taxon>Endogonales</taxon>
        <taxon>Endogonaceae</taxon>
        <taxon>Jimgerdemannia</taxon>
    </lineage>
</organism>
<dbReference type="InterPro" id="IPR001969">
    <property type="entry name" value="Aspartic_peptidase_AS"/>
</dbReference>
<evidence type="ECO:0000313" key="16">
    <source>
        <dbReference type="Proteomes" id="UP000268093"/>
    </source>
</evidence>
<feature type="disulfide bond" evidence="11">
    <location>
        <begin position="152"/>
        <end position="157"/>
    </location>
</feature>
<dbReference type="InterPro" id="IPR033121">
    <property type="entry name" value="PEPTIDASE_A1"/>
</dbReference>
<feature type="compositionally biased region" description="Polar residues" evidence="13">
    <location>
        <begin position="512"/>
        <end position="528"/>
    </location>
</feature>
<feature type="region of interest" description="Disordered" evidence="13">
    <location>
        <begin position="446"/>
        <end position="553"/>
    </location>
</feature>
<gene>
    <name evidence="15" type="ORF">BC936DRAFT_147650</name>
</gene>
<comment type="similarity">
    <text evidence="2 12">Belongs to the peptidase A1 family.</text>
</comment>
<dbReference type="PANTHER" id="PTHR47966:SF1">
    <property type="entry name" value="ASPARTYL PROTEINASE"/>
    <property type="match status" value="1"/>
</dbReference>
<evidence type="ECO:0000256" key="6">
    <source>
        <dbReference type="ARBA" id="ARBA00022750"/>
    </source>
</evidence>
<comment type="catalytic activity">
    <reaction evidence="1">
        <text>Hydrolysis of proteins with broad specificity similar to that of pepsin A, preferring hydrophobic residues at P1 and P1'. Clots milk and activates trypsinogen. Does not cleave 4-Gln-|-His-5, but does cleave 10-His-|-Leu-11 and 12-Val-|-Glu-13 in B chain of insulin.</text>
        <dbReference type="EC" id="3.4.23.21"/>
    </reaction>
</comment>
<keyword evidence="9 11" id="KW-1015">Disulfide bond</keyword>
<evidence type="ECO:0000256" key="12">
    <source>
        <dbReference type="RuleBase" id="RU000454"/>
    </source>
</evidence>
<sequence>MVAGSFRQDGIYSHSISPSLDISPTLPPTLLPTSSPTMKIAACIAALMVAAVSVQAMPLQRRQPTGRISLHKNIEWIADARRELSKTWRKFKKHAQVTRVGNINIDIGDLPLTDEEPDFEYYALVTVGTPGQTFKLNFDTGSSDLWFPYTACTDGSCINKTIYDPTKSSTYKEDGRSWSILYADDSSSSGIAGYDSVDLGGLVIKGQSIDMAATMSSGFTNTAIDGMFGLGFNSLNRLGEKTPMDNLISQNIIRDPRFGVWLGKTKLGGGGEYYFGGYDSSKVGGSLTTVPVDKSQCRFIQYSQGSWGIKIDTLTIGNSTIASGFSGILDTGTTLLAFTLDIATAIAKQVGAVDNGDGTYNVSCDVSKLSDLRFTMQGANFLVPAADLAWEDWEDGTNTCIAGFAYLTLSFSIIGDMFIKNNYVVFNQNVPEVQIAPLAGLGSSKLTTPTSTSKSATPTSTSKSATLTSTSKSIKPTSTSKSIKPTSTSKSIKPTPTSKSIKPTLTSKSIKPVSTSRSIGPASTSKSIKPTSTCKSIKPKSTSKSIKPKSTSN</sequence>
<keyword evidence="4 12" id="KW-0645">Protease</keyword>
<evidence type="ECO:0000256" key="1">
    <source>
        <dbReference type="ARBA" id="ARBA00001130"/>
    </source>
</evidence>
<keyword evidence="8" id="KW-0865">Zymogen</keyword>
<feature type="active site" evidence="10">
    <location>
        <position position="139"/>
    </location>
</feature>
<feature type="active site" evidence="10">
    <location>
        <position position="330"/>
    </location>
</feature>
<protein>
    <recommendedName>
        <fullName evidence="3">rhizopuspepsin</fullName>
        <ecNumber evidence="3">3.4.23.21</ecNumber>
    </recommendedName>
</protein>
<dbReference type="PROSITE" id="PS51767">
    <property type="entry name" value="PEPTIDASE_A1"/>
    <property type="match status" value="1"/>
</dbReference>
<feature type="disulfide bond" evidence="11">
    <location>
        <begin position="364"/>
        <end position="400"/>
    </location>
</feature>
<evidence type="ECO:0000256" key="7">
    <source>
        <dbReference type="ARBA" id="ARBA00022801"/>
    </source>
</evidence>
<dbReference type="Gene3D" id="2.40.70.10">
    <property type="entry name" value="Acid Proteases"/>
    <property type="match status" value="2"/>
</dbReference>
<evidence type="ECO:0000256" key="9">
    <source>
        <dbReference type="ARBA" id="ARBA00023157"/>
    </source>
</evidence>
<evidence type="ECO:0000256" key="11">
    <source>
        <dbReference type="PIRSR" id="PIRSR601461-2"/>
    </source>
</evidence>
<proteinExistence type="inferred from homology"/>
<keyword evidence="5" id="KW-0732">Signal</keyword>
<comment type="caution">
    <text evidence="15">The sequence shown here is derived from an EMBL/GenBank/DDBJ whole genome shotgun (WGS) entry which is preliminary data.</text>
</comment>
<feature type="compositionally biased region" description="Low complexity" evidence="13">
    <location>
        <begin position="446"/>
        <end position="511"/>
    </location>
</feature>
<dbReference type="InterPro" id="IPR001461">
    <property type="entry name" value="Aspartic_peptidase_A1"/>
</dbReference>
<evidence type="ECO:0000256" key="5">
    <source>
        <dbReference type="ARBA" id="ARBA00022729"/>
    </source>
</evidence>
<keyword evidence="16" id="KW-1185">Reference proteome</keyword>
<dbReference type="Proteomes" id="UP000268093">
    <property type="component" value="Unassembled WGS sequence"/>
</dbReference>
<evidence type="ECO:0000259" key="14">
    <source>
        <dbReference type="PROSITE" id="PS51767"/>
    </source>
</evidence>
<dbReference type="PANTHER" id="PTHR47966">
    <property type="entry name" value="BETA-SITE APP-CLEAVING ENZYME, ISOFORM A-RELATED"/>
    <property type="match status" value="1"/>
</dbReference>
<evidence type="ECO:0000256" key="8">
    <source>
        <dbReference type="ARBA" id="ARBA00023145"/>
    </source>
</evidence>
<dbReference type="OrthoDB" id="15189at2759"/>
<dbReference type="InterPro" id="IPR021109">
    <property type="entry name" value="Peptidase_aspartic_dom_sf"/>
</dbReference>
<accession>A0A433DL39</accession>
<dbReference type="PROSITE" id="PS00141">
    <property type="entry name" value="ASP_PROTEASE"/>
    <property type="match status" value="2"/>
</dbReference>
<evidence type="ECO:0000256" key="2">
    <source>
        <dbReference type="ARBA" id="ARBA00007447"/>
    </source>
</evidence>
<evidence type="ECO:0000256" key="10">
    <source>
        <dbReference type="PIRSR" id="PIRSR601461-1"/>
    </source>
</evidence>
<dbReference type="EC" id="3.4.23.21" evidence="3"/>
<dbReference type="SUPFAM" id="SSF50630">
    <property type="entry name" value="Acid proteases"/>
    <property type="match status" value="1"/>
</dbReference>
<feature type="compositionally biased region" description="Low complexity" evidence="13">
    <location>
        <begin position="529"/>
        <end position="553"/>
    </location>
</feature>
<dbReference type="GO" id="GO:0004190">
    <property type="term" value="F:aspartic-type endopeptidase activity"/>
    <property type="evidence" value="ECO:0007669"/>
    <property type="project" value="UniProtKB-KW"/>
</dbReference>
<evidence type="ECO:0000256" key="3">
    <source>
        <dbReference type="ARBA" id="ARBA00013205"/>
    </source>
</evidence>
<evidence type="ECO:0000313" key="15">
    <source>
        <dbReference type="EMBL" id="RUP51525.1"/>
    </source>
</evidence>
<dbReference type="EMBL" id="RBNI01000669">
    <property type="protein sequence ID" value="RUP51525.1"/>
    <property type="molecule type" value="Genomic_DNA"/>
</dbReference>
<name>A0A433DL39_9FUNG</name>
<evidence type="ECO:0000256" key="13">
    <source>
        <dbReference type="SAM" id="MobiDB-lite"/>
    </source>
</evidence>
<reference evidence="15 16" key="1">
    <citation type="journal article" date="2018" name="New Phytol.">
        <title>Phylogenomics of Endogonaceae and evolution of mycorrhizas within Mucoromycota.</title>
        <authorList>
            <person name="Chang Y."/>
            <person name="Desiro A."/>
            <person name="Na H."/>
            <person name="Sandor L."/>
            <person name="Lipzen A."/>
            <person name="Clum A."/>
            <person name="Barry K."/>
            <person name="Grigoriev I.V."/>
            <person name="Martin F.M."/>
            <person name="Stajich J.E."/>
            <person name="Smith M.E."/>
            <person name="Bonito G."/>
            <person name="Spatafora J.W."/>
        </authorList>
    </citation>
    <scope>NUCLEOTIDE SEQUENCE [LARGE SCALE GENOMIC DNA]</scope>
    <source>
        <strain evidence="15 16">GMNB39</strain>
    </source>
</reference>
<dbReference type="FunFam" id="2.40.70.10:FF:000115">
    <property type="entry name" value="Lysosomal aspartic protease"/>
    <property type="match status" value="1"/>
</dbReference>
<dbReference type="GO" id="GO:0006508">
    <property type="term" value="P:proteolysis"/>
    <property type="evidence" value="ECO:0007669"/>
    <property type="project" value="UniProtKB-KW"/>
</dbReference>
<feature type="domain" description="Peptidase A1" evidence="14">
    <location>
        <begin position="121"/>
        <end position="436"/>
    </location>
</feature>
<dbReference type="Pfam" id="PF00026">
    <property type="entry name" value="Asp"/>
    <property type="match status" value="1"/>
</dbReference>